<proteinExistence type="inferred from homology"/>
<feature type="transmembrane region" description="Helical" evidence="13">
    <location>
        <begin position="118"/>
        <end position="140"/>
    </location>
</feature>
<dbReference type="InterPro" id="IPR010617">
    <property type="entry name" value="TMEM175-like"/>
</dbReference>
<evidence type="ECO:0000313" key="15">
    <source>
        <dbReference type="Proteomes" id="UP000675409"/>
    </source>
</evidence>
<comment type="subcellular location">
    <subcellularLocation>
        <location evidence="1">Membrane</location>
        <topology evidence="1">Multi-pass membrane protein</topology>
    </subcellularLocation>
</comment>
<evidence type="ECO:0000256" key="3">
    <source>
        <dbReference type="ARBA" id="ARBA00022448"/>
    </source>
</evidence>
<evidence type="ECO:0000256" key="8">
    <source>
        <dbReference type="ARBA" id="ARBA00022989"/>
    </source>
</evidence>
<comment type="caution">
    <text evidence="14">The sequence shown here is derived from an EMBL/GenBank/DDBJ whole genome shotgun (WGS) entry which is preliminary data.</text>
</comment>
<evidence type="ECO:0000256" key="10">
    <source>
        <dbReference type="ARBA" id="ARBA00023136"/>
    </source>
</evidence>
<protein>
    <submittedName>
        <fullName evidence="14">DUF1211 domain-containing protein</fullName>
    </submittedName>
</protein>
<dbReference type="Pfam" id="PF06736">
    <property type="entry name" value="TMEM175"/>
    <property type="match status" value="1"/>
</dbReference>
<dbReference type="RefSeq" id="WP_201845150.1">
    <property type="nucleotide sequence ID" value="NZ_JABBYC010000002.1"/>
</dbReference>
<evidence type="ECO:0000256" key="4">
    <source>
        <dbReference type="ARBA" id="ARBA00022538"/>
    </source>
</evidence>
<evidence type="ECO:0000313" key="14">
    <source>
        <dbReference type="EMBL" id="MBL0885321.1"/>
    </source>
</evidence>
<feature type="transmembrane region" description="Helical" evidence="13">
    <location>
        <begin position="14"/>
        <end position="34"/>
    </location>
</feature>
<organism evidence="14 15">
    <name type="scientific">Myceligenerans indicum</name>
    <dbReference type="NCBI Taxonomy" id="2593663"/>
    <lineage>
        <taxon>Bacteria</taxon>
        <taxon>Bacillati</taxon>
        <taxon>Actinomycetota</taxon>
        <taxon>Actinomycetes</taxon>
        <taxon>Micrococcales</taxon>
        <taxon>Promicromonosporaceae</taxon>
        <taxon>Myceligenerans</taxon>
    </lineage>
</organism>
<comment type="similarity">
    <text evidence="2">Belongs to the TMEM175 family.</text>
</comment>
<accession>A0ABS1LGG3</accession>
<keyword evidence="5 13" id="KW-0812">Transmembrane</keyword>
<keyword evidence="4" id="KW-0633">Potassium transport</keyword>
<evidence type="ECO:0000256" key="7">
    <source>
        <dbReference type="ARBA" id="ARBA00022958"/>
    </source>
</evidence>
<keyword evidence="7" id="KW-0630">Potassium</keyword>
<gene>
    <name evidence="14" type="ORF">HGK34_03320</name>
</gene>
<keyword evidence="10 13" id="KW-0472">Membrane</keyword>
<comment type="catalytic activity">
    <reaction evidence="12">
        <text>K(+)(in) = K(+)(out)</text>
        <dbReference type="Rhea" id="RHEA:29463"/>
        <dbReference type="ChEBI" id="CHEBI:29103"/>
    </reaction>
</comment>
<evidence type="ECO:0000256" key="9">
    <source>
        <dbReference type="ARBA" id="ARBA00023065"/>
    </source>
</evidence>
<dbReference type="EMBL" id="JABBYC010000002">
    <property type="protein sequence ID" value="MBL0885321.1"/>
    <property type="molecule type" value="Genomic_DNA"/>
</dbReference>
<feature type="transmembrane region" description="Helical" evidence="13">
    <location>
        <begin position="94"/>
        <end position="112"/>
    </location>
</feature>
<feature type="transmembrane region" description="Helical" evidence="13">
    <location>
        <begin position="161"/>
        <end position="183"/>
    </location>
</feature>
<keyword evidence="11" id="KW-0407">Ion channel</keyword>
<evidence type="ECO:0000256" key="2">
    <source>
        <dbReference type="ARBA" id="ARBA00006920"/>
    </source>
</evidence>
<keyword evidence="15" id="KW-1185">Reference proteome</keyword>
<evidence type="ECO:0000256" key="13">
    <source>
        <dbReference type="SAM" id="Phobius"/>
    </source>
</evidence>
<reference evidence="14 15" key="1">
    <citation type="journal article" date="2021" name="Arch. Microbiol.">
        <title>Myceligenerans indicum sp. nov., an actinobacterium isolated from mangrove sediment of Sundarbans, India.</title>
        <authorList>
            <person name="Asha K."/>
            <person name="Bhadury P."/>
        </authorList>
    </citation>
    <scope>NUCLEOTIDE SEQUENCE [LARGE SCALE GENOMIC DNA]</scope>
    <source>
        <strain evidence="14 15">I2</strain>
    </source>
</reference>
<keyword evidence="3" id="KW-0813">Transport</keyword>
<keyword evidence="8 13" id="KW-1133">Transmembrane helix</keyword>
<sequence>MNETKLPENTSERLIAFLDAAIAIALTLLILPLMEGVSEATGEGHGIVEYFDEHLSQLVAFMISFVIIAMFWRMHHAILLPDTPADRRRTTLQFAWLFTIVVMPVVTALVGGMDTGRIIVACYIGTLAVSSLLLFVIAVVERRKRASAGLPYPVTMPAGPLAMAIGFALVLVLALIVPSYFWLFLMALTGFVRIGLIRWGVVGREPAPDPVTA</sequence>
<evidence type="ECO:0000256" key="11">
    <source>
        <dbReference type="ARBA" id="ARBA00023303"/>
    </source>
</evidence>
<evidence type="ECO:0000256" key="5">
    <source>
        <dbReference type="ARBA" id="ARBA00022692"/>
    </source>
</evidence>
<keyword evidence="6" id="KW-0631">Potassium channel</keyword>
<name>A0ABS1LGG3_9MICO</name>
<feature type="transmembrane region" description="Helical" evidence="13">
    <location>
        <begin position="54"/>
        <end position="73"/>
    </location>
</feature>
<keyword evidence="9" id="KW-0406">Ion transport</keyword>
<evidence type="ECO:0000256" key="1">
    <source>
        <dbReference type="ARBA" id="ARBA00004141"/>
    </source>
</evidence>
<evidence type="ECO:0000256" key="12">
    <source>
        <dbReference type="ARBA" id="ARBA00034430"/>
    </source>
</evidence>
<evidence type="ECO:0000256" key="6">
    <source>
        <dbReference type="ARBA" id="ARBA00022826"/>
    </source>
</evidence>
<dbReference type="Proteomes" id="UP000675409">
    <property type="component" value="Unassembled WGS sequence"/>
</dbReference>